<dbReference type="PANTHER" id="PTHR23158">
    <property type="entry name" value="MELANOMA INHIBITORY ACTIVITY-RELATED"/>
    <property type="match status" value="1"/>
</dbReference>
<proteinExistence type="predicted"/>
<sequence>MAAKHFYRQGFLLLLFNFISTAALEKRFSDFKRCADKECSSKFAVLEKFRDASCRLPFIPILQLKSETIYVYYKLSGKRADLWAGSVGSNFGYFPKDLLAVNHLYTKKELEIKAEVCEDIVHVKLLDQYLIMQSIVCILIFIYACS</sequence>
<dbReference type="InterPro" id="IPR051500">
    <property type="entry name" value="cTAGE_MIA/OTOR"/>
</dbReference>
<keyword evidence="2" id="KW-0732">Signal</keyword>
<dbReference type="Gene3D" id="2.30.30.40">
    <property type="entry name" value="SH3 Domains"/>
    <property type="match status" value="1"/>
</dbReference>
<organism evidence="3 4">
    <name type="scientific">Poecilia latipinna</name>
    <name type="common">sailfin molly</name>
    <dbReference type="NCBI Taxonomy" id="48699"/>
    <lineage>
        <taxon>Eukaryota</taxon>
        <taxon>Metazoa</taxon>
        <taxon>Chordata</taxon>
        <taxon>Craniata</taxon>
        <taxon>Vertebrata</taxon>
        <taxon>Euteleostomi</taxon>
        <taxon>Actinopterygii</taxon>
        <taxon>Neopterygii</taxon>
        <taxon>Teleostei</taxon>
        <taxon>Neoteleostei</taxon>
        <taxon>Acanthomorphata</taxon>
        <taxon>Ovalentaria</taxon>
        <taxon>Atherinomorphae</taxon>
        <taxon>Cyprinodontiformes</taxon>
        <taxon>Poeciliidae</taxon>
        <taxon>Poeciliinae</taxon>
        <taxon>Poecilia</taxon>
    </lineage>
</organism>
<dbReference type="Ensembl" id="ENSPLAT00000030925.1">
    <property type="protein sequence ID" value="ENSPLAP00000016114.1"/>
    <property type="gene ID" value="ENSPLAG00000020198.1"/>
</dbReference>
<dbReference type="PANTHER" id="PTHR23158:SF54">
    <property type="entry name" value="TRANSPORT AND GOLGI ORGANIZATION PROTEIN 1 HOMOLOG"/>
    <property type="match status" value="1"/>
</dbReference>
<evidence type="ECO:0000256" key="1">
    <source>
        <dbReference type="ARBA" id="ARBA00023054"/>
    </source>
</evidence>
<protein>
    <recommendedName>
        <fullName evidence="5">SH3 domain-containing protein</fullName>
    </recommendedName>
</protein>
<reference evidence="3" key="2">
    <citation type="submission" date="2025-09" db="UniProtKB">
        <authorList>
            <consortium name="Ensembl"/>
        </authorList>
    </citation>
    <scope>IDENTIFICATION</scope>
</reference>
<dbReference type="STRING" id="48699.ENSPLAP00000016114"/>
<dbReference type="InterPro" id="IPR036028">
    <property type="entry name" value="SH3-like_dom_sf"/>
</dbReference>
<dbReference type="GeneTree" id="ENSGT00940000169554"/>
<dbReference type="GO" id="GO:0006888">
    <property type="term" value="P:endoplasmic reticulum to Golgi vesicle-mediated transport"/>
    <property type="evidence" value="ECO:0007669"/>
    <property type="project" value="TreeGrafter"/>
</dbReference>
<reference evidence="3" key="1">
    <citation type="submission" date="2025-08" db="UniProtKB">
        <authorList>
            <consortium name="Ensembl"/>
        </authorList>
    </citation>
    <scope>IDENTIFICATION</scope>
</reference>
<accession>A0A3B3UTY3</accession>
<evidence type="ECO:0000313" key="3">
    <source>
        <dbReference type="Ensembl" id="ENSPLAP00000016114.1"/>
    </source>
</evidence>
<keyword evidence="4" id="KW-1185">Reference proteome</keyword>
<dbReference type="SUPFAM" id="SSF50044">
    <property type="entry name" value="SH3-domain"/>
    <property type="match status" value="1"/>
</dbReference>
<dbReference type="Proteomes" id="UP000261500">
    <property type="component" value="Unplaced"/>
</dbReference>
<keyword evidence="1" id="KW-0175">Coiled coil</keyword>
<evidence type="ECO:0008006" key="5">
    <source>
        <dbReference type="Google" id="ProtNLM"/>
    </source>
</evidence>
<dbReference type="GO" id="GO:0009306">
    <property type="term" value="P:protein secretion"/>
    <property type="evidence" value="ECO:0007669"/>
    <property type="project" value="TreeGrafter"/>
</dbReference>
<name>A0A3B3UTY3_9TELE</name>
<evidence type="ECO:0000313" key="4">
    <source>
        <dbReference type="Proteomes" id="UP000261500"/>
    </source>
</evidence>
<dbReference type="AlphaFoldDB" id="A0A3B3UTY3"/>
<evidence type="ECO:0000256" key="2">
    <source>
        <dbReference type="SAM" id="SignalP"/>
    </source>
</evidence>
<dbReference type="GO" id="GO:0035459">
    <property type="term" value="P:vesicle cargo loading"/>
    <property type="evidence" value="ECO:0007669"/>
    <property type="project" value="TreeGrafter"/>
</dbReference>
<dbReference type="GO" id="GO:0070971">
    <property type="term" value="C:endoplasmic reticulum exit site"/>
    <property type="evidence" value="ECO:0007669"/>
    <property type="project" value="TreeGrafter"/>
</dbReference>
<dbReference type="GO" id="GO:0005789">
    <property type="term" value="C:endoplasmic reticulum membrane"/>
    <property type="evidence" value="ECO:0007669"/>
    <property type="project" value="TreeGrafter"/>
</dbReference>
<feature type="signal peptide" evidence="2">
    <location>
        <begin position="1"/>
        <end position="23"/>
    </location>
</feature>
<feature type="chain" id="PRO_5017394340" description="SH3 domain-containing protein" evidence="2">
    <location>
        <begin position="24"/>
        <end position="146"/>
    </location>
</feature>